<dbReference type="Pfam" id="PF01041">
    <property type="entry name" value="DegT_DnrJ_EryC1"/>
    <property type="match status" value="1"/>
</dbReference>
<dbReference type="InterPro" id="IPR015424">
    <property type="entry name" value="PyrdxlP-dep_Trfase"/>
</dbReference>
<dbReference type="InterPro" id="IPR000653">
    <property type="entry name" value="DegT/StrS_aminotransferase"/>
</dbReference>
<keyword evidence="1 4" id="KW-0663">Pyridoxal phosphate</keyword>
<sequence length="374" mass="41847">MIKFLDLHKINARFENDFQNKFKHFMDSGHYILGSEVERFETDFATYCGTEYCIGTANGLDALTLIFKGYIHLGKLRPKDEVLVPANTYIASILSIINAGLQPVLVEPDLETYNISPEEIEKHITKNTKALLVVHLYGQLANMNAINAIAASHRLLVIEDAAQAHGAVENSNLKIPNPKLKKAGNLGHAAAFSFYPSKNLGALGDAGAVTTNDKDLAETLKLMRNYGSSKKYVNEIIGVNSRLDELQAAFLNIKLKCLDADNAKRQSIAKRYLQEISNDKIALPFYSGAKDHVFHVFTIRVADRSGFVAYLQSHDIGHLIHYPIAPHHQKALENFRHHTFPLTEKIHDTIISIPISPVMTEDEVYRVVEILNVY</sequence>
<dbReference type="Proteomes" id="UP000248987">
    <property type="component" value="Unassembled WGS sequence"/>
</dbReference>
<dbReference type="PIRSF" id="PIRSF000390">
    <property type="entry name" value="PLP_StrS"/>
    <property type="match status" value="1"/>
</dbReference>
<dbReference type="AlphaFoldDB" id="A0A1A7R448"/>
<evidence type="ECO:0000256" key="2">
    <source>
        <dbReference type="ARBA" id="ARBA00037999"/>
    </source>
</evidence>
<organism evidence="6 7">
    <name type="scientific">Gelidibacter algens</name>
    <dbReference type="NCBI Taxonomy" id="49280"/>
    <lineage>
        <taxon>Bacteria</taxon>
        <taxon>Pseudomonadati</taxon>
        <taxon>Bacteroidota</taxon>
        <taxon>Flavobacteriia</taxon>
        <taxon>Flavobacteriales</taxon>
        <taxon>Flavobacteriaceae</taxon>
        <taxon>Gelidibacter</taxon>
    </lineage>
</organism>
<dbReference type="GO" id="GO:0008483">
    <property type="term" value="F:transaminase activity"/>
    <property type="evidence" value="ECO:0007669"/>
    <property type="project" value="TreeGrafter"/>
</dbReference>
<dbReference type="SUPFAM" id="SSF53383">
    <property type="entry name" value="PLP-dependent transferases"/>
    <property type="match status" value="1"/>
</dbReference>
<proteinExistence type="inferred from homology"/>
<feature type="modified residue" description="N6-(pyridoxal phosphate)lysine" evidence="4">
    <location>
        <position position="198"/>
    </location>
</feature>
<gene>
    <name evidence="6" type="ORF">LX77_00599</name>
</gene>
<dbReference type="RefSeq" id="WP_066430036.1">
    <property type="nucleotide sequence ID" value="NZ_LZRN01000002.1"/>
</dbReference>
<dbReference type="EMBL" id="QLLQ01000001">
    <property type="protein sequence ID" value="RAJ28024.1"/>
    <property type="molecule type" value="Genomic_DNA"/>
</dbReference>
<accession>A0A1A7R448</accession>
<dbReference type="OrthoDB" id="9804264at2"/>
<dbReference type="InterPro" id="IPR015422">
    <property type="entry name" value="PyrdxlP-dep_Trfase_small"/>
</dbReference>
<evidence type="ECO:0000256" key="1">
    <source>
        <dbReference type="ARBA" id="ARBA00022898"/>
    </source>
</evidence>
<dbReference type="PANTHER" id="PTHR30244:SF36">
    <property type="entry name" value="3-OXO-GLUCOSE-6-PHOSPHATE:GLUTAMATE AMINOTRANSFERASE"/>
    <property type="match status" value="1"/>
</dbReference>
<comment type="similarity">
    <text evidence="2 5">Belongs to the DegT/DnrJ/EryC1 family.</text>
</comment>
<dbReference type="InterPro" id="IPR015421">
    <property type="entry name" value="PyrdxlP-dep_Trfase_major"/>
</dbReference>
<feature type="active site" description="Proton acceptor" evidence="3">
    <location>
        <position position="198"/>
    </location>
</feature>
<dbReference type="Gene3D" id="3.40.640.10">
    <property type="entry name" value="Type I PLP-dependent aspartate aminotransferase-like (Major domain)"/>
    <property type="match status" value="1"/>
</dbReference>
<evidence type="ECO:0000256" key="5">
    <source>
        <dbReference type="RuleBase" id="RU004508"/>
    </source>
</evidence>
<protein>
    <submittedName>
        <fullName evidence="6">dTDP-4-amino-4,6-dideoxygalactose transaminase</fullName>
    </submittedName>
</protein>
<keyword evidence="7" id="KW-1185">Reference proteome</keyword>
<evidence type="ECO:0000256" key="4">
    <source>
        <dbReference type="PIRSR" id="PIRSR000390-2"/>
    </source>
</evidence>
<dbReference type="GO" id="GO:0030170">
    <property type="term" value="F:pyridoxal phosphate binding"/>
    <property type="evidence" value="ECO:0007669"/>
    <property type="project" value="TreeGrafter"/>
</dbReference>
<comment type="caution">
    <text evidence="6">The sequence shown here is derived from an EMBL/GenBank/DDBJ whole genome shotgun (WGS) entry which is preliminary data.</text>
</comment>
<evidence type="ECO:0000313" key="7">
    <source>
        <dbReference type="Proteomes" id="UP000248987"/>
    </source>
</evidence>
<evidence type="ECO:0000256" key="3">
    <source>
        <dbReference type="PIRSR" id="PIRSR000390-1"/>
    </source>
</evidence>
<dbReference type="PANTHER" id="PTHR30244">
    <property type="entry name" value="TRANSAMINASE"/>
    <property type="match status" value="1"/>
</dbReference>
<dbReference type="CDD" id="cd00616">
    <property type="entry name" value="AHBA_syn"/>
    <property type="match status" value="1"/>
</dbReference>
<dbReference type="Gene3D" id="3.90.1150.10">
    <property type="entry name" value="Aspartate Aminotransferase, domain 1"/>
    <property type="match status" value="1"/>
</dbReference>
<reference evidence="6 7" key="1">
    <citation type="submission" date="2018-06" db="EMBL/GenBank/DDBJ databases">
        <title>Genomic Encyclopedia of Archaeal and Bacterial Type Strains, Phase II (KMG-II): from individual species to whole genera.</title>
        <authorList>
            <person name="Goeker M."/>
        </authorList>
    </citation>
    <scope>NUCLEOTIDE SEQUENCE [LARGE SCALE GENOMIC DNA]</scope>
    <source>
        <strain evidence="6 7">DSM 12408</strain>
    </source>
</reference>
<dbReference type="STRING" id="49280.A9996_01210"/>
<dbReference type="GO" id="GO:0000271">
    <property type="term" value="P:polysaccharide biosynthetic process"/>
    <property type="evidence" value="ECO:0007669"/>
    <property type="project" value="TreeGrafter"/>
</dbReference>
<evidence type="ECO:0000313" key="6">
    <source>
        <dbReference type="EMBL" id="RAJ28024.1"/>
    </source>
</evidence>
<name>A0A1A7R448_9FLAO</name>